<dbReference type="Proteomes" id="UP001378592">
    <property type="component" value="Unassembled WGS sequence"/>
</dbReference>
<evidence type="ECO:0000256" key="1">
    <source>
        <dbReference type="SAM" id="MobiDB-lite"/>
    </source>
</evidence>
<keyword evidence="3" id="KW-1185">Reference proteome</keyword>
<comment type="caution">
    <text evidence="2">The sequence shown here is derived from an EMBL/GenBank/DDBJ whole genome shotgun (WGS) entry which is preliminary data.</text>
</comment>
<evidence type="ECO:0000313" key="3">
    <source>
        <dbReference type="Proteomes" id="UP001378592"/>
    </source>
</evidence>
<proteinExistence type="predicted"/>
<gene>
    <name evidence="2" type="ORF">R5R35_005441</name>
</gene>
<feature type="compositionally biased region" description="Basic residues" evidence="1">
    <location>
        <begin position="158"/>
        <end position="182"/>
    </location>
</feature>
<feature type="region of interest" description="Disordered" evidence="1">
    <location>
        <begin position="108"/>
        <end position="182"/>
    </location>
</feature>
<feature type="compositionally biased region" description="Pro residues" evidence="1">
    <location>
        <begin position="118"/>
        <end position="146"/>
    </location>
</feature>
<feature type="compositionally biased region" description="Low complexity" evidence="1">
    <location>
        <begin position="14"/>
        <end position="25"/>
    </location>
</feature>
<accession>A0AAN9VSW6</accession>
<evidence type="ECO:0000313" key="2">
    <source>
        <dbReference type="EMBL" id="KAK7870775.1"/>
    </source>
</evidence>
<protein>
    <submittedName>
        <fullName evidence="2">Uncharacterized protein</fullName>
    </submittedName>
</protein>
<feature type="compositionally biased region" description="Low complexity" evidence="1">
    <location>
        <begin position="76"/>
        <end position="86"/>
    </location>
</feature>
<sequence length="188" mass="19748">MRRNQSRDNIGKTSAASGLAISSASHPPPSVSPAPTSSAPDFPVPPLSCQLSSASTPHTPPSMLLSRTPPPHPPLASATASSAAAAAKRINARANYQLLHITGDYRGLSCAPLASTPRPEPPPSPRPAPPAFASPPPPVRQPLPTPEPRDPSVAPTRPPHHWRSGRPAGIHRGRTHLSKRRSKVILFV</sequence>
<dbReference type="EMBL" id="JAZDUA010000052">
    <property type="protein sequence ID" value="KAK7870775.1"/>
    <property type="molecule type" value="Genomic_DNA"/>
</dbReference>
<feature type="region of interest" description="Disordered" evidence="1">
    <location>
        <begin position="1"/>
        <end position="86"/>
    </location>
</feature>
<reference evidence="2 3" key="1">
    <citation type="submission" date="2024-03" db="EMBL/GenBank/DDBJ databases">
        <title>The genome assembly and annotation of the cricket Gryllus longicercus Weissman &amp; Gray.</title>
        <authorList>
            <person name="Szrajer S."/>
            <person name="Gray D."/>
            <person name="Ylla G."/>
        </authorList>
    </citation>
    <scope>NUCLEOTIDE SEQUENCE [LARGE SCALE GENOMIC DNA]</scope>
    <source>
        <strain evidence="2">DAG 2021-001</strain>
        <tissue evidence="2">Whole body minus gut</tissue>
    </source>
</reference>
<name>A0AAN9VSW6_9ORTH</name>
<organism evidence="2 3">
    <name type="scientific">Gryllus longicercus</name>
    <dbReference type="NCBI Taxonomy" id="2509291"/>
    <lineage>
        <taxon>Eukaryota</taxon>
        <taxon>Metazoa</taxon>
        <taxon>Ecdysozoa</taxon>
        <taxon>Arthropoda</taxon>
        <taxon>Hexapoda</taxon>
        <taxon>Insecta</taxon>
        <taxon>Pterygota</taxon>
        <taxon>Neoptera</taxon>
        <taxon>Polyneoptera</taxon>
        <taxon>Orthoptera</taxon>
        <taxon>Ensifera</taxon>
        <taxon>Gryllidea</taxon>
        <taxon>Grylloidea</taxon>
        <taxon>Gryllidae</taxon>
        <taxon>Gryllinae</taxon>
        <taxon>Gryllus</taxon>
    </lineage>
</organism>
<feature type="compositionally biased region" description="Basic and acidic residues" evidence="1">
    <location>
        <begin position="1"/>
        <end position="10"/>
    </location>
</feature>
<dbReference type="AlphaFoldDB" id="A0AAN9VSW6"/>